<evidence type="ECO:0000313" key="2">
    <source>
        <dbReference type="EMBL" id="KKN12180.1"/>
    </source>
</evidence>
<protein>
    <recommendedName>
        <fullName evidence="1">Large polyvalent protein associated domain-containing protein</fullName>
    </recommendedName>
</protein>
<dbReference type="EMBL" id="LAZR01004058">
    <property type="protein sequence ID" value="KKN12180.1"/>
    <property type="molecule type" value="Genomic_DNA"/>
</dbReference>
<name>A0A0F9MXX8_9ZZZZ</name>
<reference evidence="2" key="1">
    <citation type="journal article" date="2015" name="Nature">
        <title>Complex archaea that bridge the gap between prokaryotes and eukaryotes.</title>
        <authorList>
            <person name="Spang A."/>
            <person name="Saw J.H."/>
            <person name="Jorgensen S.L."/>
            <person name="Zaremba-Niedzwiedzka K."/>
            <person name="Martijn J."/>
            <person name="Lind A.E."/>
            <person name="van Eijk R."/>
            <person name="Schleper C."/>
            <person name="Guy L."/>
            <person name="Ettema T.J."/>
        </authorList>
    </citation>
    <scope>NUCLEOTIDE SEQUENCE</scope>
</reference>
<gene>
    <name evidence="2" type="ORF">LCGC14_1019030</name>
</gene>
<accession>A0A0F9MXX8</accession>
<feature type="domain" description="Large polyvalent protein associated" evidence="1">
    <location>
        <begin position="7"/>
        <end position="89"/>
    </location>
</feature>
<dbReference type="Pfam" id="PF18847">
    <property type="entry name" value="LPD29"/>
    <property type="match status" value="1"/>
</dbReference>
<evidence type="ECO:0000259" key="1">
    <source>
        <dbReference type="Pfam" id="PF18847"/>
    </source>
</evidence>
<sequence length="143" mass="16013">MDRIPITEVAILVRKALKPAFPDCKFGVRSQKYAGGSTIHVSWDNGPTTTSCEKVAGHFHGADFDGMEDLKTYNSQPYGNDYIFFNRTITQEHYLEEAKSLVAKYGLIVSPEELDATDAEVLAKTGRWTLRQAAWQILTEKAL</sequence>
<comment type="caution">
    <text evidence="2">The sequence shown here is derived from an EMBL/GenBank/DDBJ whole genome shotgun (WGS) entry which is preliminary data.</text>
</comment>
<organism evidence="2">
    <name type="scientific">marine sediment metagenome</name>
    <dbReference type="NCBI Taxonomy" id="412755"/>
    <lineage>
        <taxon>unclassified sequences</taxon>
        <taxon>metagenomes</taxon>
        <taxon>ecological metagenomes</taxon>
    </lineage>
</organism>
<dbReference type="AlphaFoldDB" id="A0A0F9MXX8"/>
<proteinExistence type="predicted"/>
<dbReference type="InterPro" id="IPR041311">
    <property type="entry name" value="LPD29"/>
</dbReference>